<proteinExistence type="predicted"/>
<dbReference type="InterPro" id="IPR036265">
    <property type="entry name" value="HIT-like_sf"/>
</dbReference>
<evidence type="ECO:0000259" key="4">
    <source>
        <dbReference type="PROSITE" id="PS51084"/>
    </source>
</evidence>
<sequence length="158" mass="17632">MNCWVCDNNDRFDVLPEWERIAADEYWRVAHAIDTALPGWLVLIPRRHVTSIADLTDAEAADLGAWQVRLSRALGTVTGCMKTYVAQFAEKEGVSHVHFHVVPRMADLPDDRRGGGVFGYLDPSRELRVGDEHKSELTLALRAHLQSVGMARSATATH</sequence>
<keyword evidence="5" id="KW-0378">Hydrolase</keyword>
<dbReference type="Gene3D" id="3.30.428.10">
    <property type="entry name" value="HIT-like"/>
    <property type="match status" value="1"/>
</dbReference>
<dbReference type="OrthoDB" id="160649at2"/>
<keyword evidence="6" id="KW-1185">Reference proteome</keyword>
<protein>
    <submittedName>
        <fullName evidence="5">Diadenosine tetraphosphate (Ap4A) hydrolase</fullName>
    </submittedName>
</protein>
<accession>A0A1N5U380</accession>
<evidence type="ECO:0000313" key="6">
    <source>
        <dbReference type="Proteomes" id="UP000185124"/>
    </source>
</evidence>
<dbReference type="PANTHER" id="PTHR46648:SF1">
    <property type="entry name" value="ADENOSINE 5'-MONOPHOSPHORAMIDASE HNT1"/>
    <property type="match status" value="1"/>
</dbReference>
<dbReference type="PROSITE" id="PS51084">
    <property type="entry name" value="HIT_2"/>
    <property type="match status" value="1"/>
</dbReference>
<evidence type="ECO:0000256" key="3">
    <source>
        <dbReference type="PROSITE-ProRule" id="PRU00464"/>
    </source>
</evidence>
<name>A0A1N5U380_9ACTN</name>
<dbReference type="RefSeq" id="WP_074311963.1">
    <property type="nucleotide sequence ID" value="NZ_FSQT01000001.1"/>
</dbReference>
<dbReference type="Pfam" id="PF01230">
    <property type="entry name" value="HIT"/>
    <property type="match status" value="1"/>
</dbReference>
<dbReference type="Proteomes" id="UP000185124">
    <property type="component" value="Unassembled WGS sequence"/>
</dbReference>
<evidence type="ECO:0000256" key="2">
    <source>
        <dbReference type="PIRSR" id="PIRSR601310-3"/>
    </source>
</evidence>
<evidence type="ECO:0000313" key="5">
    <source>
        <dbReference type="EMBL" id="SIM55010.1"/>
    </source>
</evidence>
<gene>
    <name evidence="5" type="ORF">SAMN04489832_0567</name>
</gene>
<evidence type="ECO:0000256" key="1">
    <source>
        <dbReference type="PIRSR" id="PIRSR601310-1"/>
    </source>
</evidence>
<dbReference type="STRING" id="709881.SAMN04489832_0567"/>
<dbReference type="GO" id="GO:0009117">
    <property type="term" value="P:nucleotide metabolic process"/>
    <property type="evidence" value="ECO:0007669"/>
    <property type="project" value="TreeGrafter"/>
</dbReference>
<dbReference type="AlphaFoldDB" id="A0A1N5U380"/>
<feature type="active site" description="Tele-AMP-histidine intermediate" evidence="1">
    <location>
        <position position="98"/>
    </location>
</feature>
<dbReference type="SUPFAM" id="SSF54197">
    <property type="entry name" value="HIT-like"/>
    <property type="match status" value="1"/>
</dbReference>
<reference evidence="6" key="1">
    <citation type="submission" date="2016-12" db="EMBL/GenBank/DDBJ databases">
        <authorList>
            <person name="Varghese N."/>
            <person name="Submissions S."/>
        </authorList>
    </citation>
    <scope>NUCLEOTIDE SEQUENCE [LARGE SCALE GENOMIC DNA]</scope>
    <source>
        <strain evidence="6">DSM 45599</strain>
    </source>
</reference>
<dbReference type="InterPro" id="IPR011146">
    <property type="entry name" value="HIT-like"/>
</dbReference>
<dbReference type="PANTHER" id="PTHR46648">
    <property type="entry name" value="HIT FAMILY PROTEIN 1"/>
    <property type="match status" value="1"/>
</dbReference>
<dbReference type="EMBL" id="FSQT01000001">
    <property type="protein sequence ID" value="SIM55010.1"/>
    <property type="molecule type" value="Genomic_DNA"/>
</dbReference>
<dbReference type="GO" id="GO:0016787">
    <property type="term" value="F:hydrolase activity"/>
    <property type="evidence" value="ECO:0007669"/>
    <property type="project" value="UniProtKB-KW"/>
</dbReference>
<feature type="domain" description="HIT" evidence="4">
    <location>
        <begin position="38"/>
        <end position="114"/>
    </location>
</feature>
<feature type="short sequence motif" description="Histidine triad motif" evidence="2 3">
    <location>
        <begin position="96"/>
        <end position="100"/>
    </location>
</feature>
<organism evidence="5 6">
    <name type="scientific">Micromonospora cremea</name>
    <dbReference type="NCBI Taxonomy" id="709881"/>
    <lineage>
        <taxon>Bacteria</taxon>
        <taxon>Bacillati</taxon>
        <taxon>Actinomycetota</taxon>
        <taxon>Actinomycetes</taxon>
        <taxon>Micromonosporales</taxon>
        <taxon>Micromonosporaceae</taxon>
        <taxon>Micromonospora</taxon>
    </lineage>
</organism>
<dbReference type="InterPro" id="IPR001310">
    <property type="entry name" value="Histidine_triad_HIT"/>
</dbReference>